<feature type="compositionally biased region" description="Basic and acidic residues" evidence="1">
    <location>
        <begin position="1"/>
        <end position="15"/>
    </location>
</feature>
<keyword evidence="3" id="KW-1185">Reference proteome</keyword>
<dbReference type="AlphaFoldDB" id="A0AAW0ZIW6"/>
<feature type="region of interest" description="Disordered" evidence="1">
    <location>
        <begin position="1"/>
        <end position="25"/>
    </location>
</feature>
<evidence type="ECO:0000313" key="3">
    <source>
        <dbReference type="Proteomes" id="UP001432146"/>
    </source>
</evidence>
<evidence type="ECO:0000256" key="1">
    <source>
        <dbReference type="SAM" id="MobiDB-lite"/>
    </source>
</evidence>
<reference evidence="2 3" key="1">
    <citation type="submission" date="2024-05" db="EMBL/GenBank/DDBJ databases">
        <title>The nuclear and mitochondrial genome assemblies of Tetragonisca angustula (Apidae: Meliponini), a tiny yet remarkable pollinator in the Neotropics.</title>
        <authorList>
            <person name="Ferrari R."/>
            <person name="Ricardo P.C."/>
            <person name="Dias F.C."/>
            <person name="Araujo N.S."/>
            <person name="Soares D.O."/>
            <person name="Zhou Q.-S."/>
            <person name="Zhu C.-D."/>
            <person name="Coutinho L."/>
            <person name="Airas M.C."/>
            <person name="Batista T.M."/>
        </authorList>
    </citation>
    <scope>NUCLEOTIDE SEQUENCE [LARGE SCALE GENOMIC DNA]</scope>
    <source>
        <strain evidence="2">ASF017062</strain>
        <tissue evidence="2">Abdomen</tissue>
    </source>
</reference>
<proteinExistence type="predicted"/>
<name>A0AAW0ZIW6_9HYME</name>
<dbReference type="EMBL" id="JAWNGG020000205">
    <property type="protein sequence ID" value="KAK9296726.1"/>
    <property type="molecule type" value="Genomic_DNA"/>
</dbReference>
<comment type="caution">
    <text evidence="2">The sequence shown here is derived from an EMBL/GenBank/DDBJ whole genome shotgun (WGS) entry which is preliminary data.</text>
</comment>
<protein>
    <submittedName>
        <fullName evidence="2">Uncharacterized protein</fullName>
    </submittedName>
</protein>
<evidence type="ECO:0000313" key="2">
    <source>
        <dbReference type="EMBL" id="KAK9296726.1"/>
    </source>
</evidence>
<accession>A0AAW0ZIW6</accession>
<gene>
    <name evidence="2" type="ORF">QLX08_009340</name>
</gene>
<organism evidence="2 3">
    <name type="scientific">Tetragonisca angustula</name>
    <dbReference type="NCBI Taxonomy" id="166442"/>
    <lineage>
        <taxon>Eukaryota</taxon>
        <taxon>Metazoa</taxon>
        <taxon>Ecdysozoa</taxon>
        <taxon>Arthropoda</taxon>
        <taxon>Hexapoda</taxon>
        <taxon>Insecta</taxon>
        <taxon>Pterygota</taxon>
        <taxon>Neoptera</taxon>
        <taxon>Endopterygota</taxon>
        <taxon>Hymenoptera</taxon>
        <taxon>Apocrita</taxon>
        <taxon>Aculeata</taxon>
        <taxon>Apoidea</taxon>
        <taxon>Anthophila</taxon>
        <taxon>Apidae</taxon>
        <taxon>Tetragonisca</taxon>
    </lineage>
</organism>
<sequence>MVEQIDRHAPPESSKRVPSFPDGNTKIQATQHKELKKHKKEYSTIRNKYIAHIRKTKKDSWRKFVTDTGNQDPWSIIYKIQTKKLKIENVQQTIKLSGEQTASWNETMEAMLQSLIPSDTTDNETRWQKEIRLRTETSPDSEDTPPFTTAETEKAVRILGNKKAPRHDLVEPEMVKQAWPVMQKEFNDMFNKCLQDCTFPRQ</sequence>
<dbReference type="Proteomes" id="UP001432146">
    <property type="component" value="Unassembled WGS sequence"/>
</dbReference>